<dbReference type="EMBL" id="UYJE01007720">
    <property type="protein sequence ID" value="VDI57293.1"/>
    <property type="molecule type" value="Genomic_DNA"/>
</dbReference>
<dbReference type="InterPro" id="IPR051647">
    <property type="entry name" value="Mediator_comp_sub12"/>
</dbReference>
<gene>
    <name evidence="2" type="ORF">MGAL_10B003424</name>
</gene>
<dbReference type="InterPro" id="IPR021109">
    <property type="entry name" value="Peptidase_aspartic_dom_sf"/>
</dbReference>
<dbReference type="GO" id="GO:0003713">
    <property type="term" value="F:transcription coactivator activity"/>
    <property type="evidence" value="ECO:0007669"/>
    <property type="project" value="TreeGrafter"/>
</dbReference>
<feature type="region of interest" description="Disordered" evidence="1">
    <location>
        <begin position="1"/>
        <end position="27"/>
    </location>
</feature>
<dbReference type="Gene3D" id="2.40.70.10">
    <property type="entry name" value="Acid Proteases"/>
    <property type="match status" value="1"/>
</dbReference>
<sequence length="524" mass="59250">MPAPLNSGSNYFLRSAPTTTETDTGATGTAQEIRAQLAKGAPLLWYNSLTDTVKNNIQQLKAEFLKRFSNQSTMFDVGLFRIKQLQDETVNDFFVRLQTEMKGAVIPENIVVGMVIQALNGKIGEKVYSRVPQPLTLTEVREAALQAERAVKLNSEDHGASIANLQTMLENMSTTLMAIGTGQQQQQQQQHHQQYQQQHQQQHHQQQYQQQNQQHREYDGGYNNGQSRQSRQTIREEDKVCYNCGVGGTRSRVLGKILLPLSFKGTVFQQYVHVIEGLQHSLIIGVDFMLSHKVKIDFDTQTLCFKDNEQEICTLKANTGLARSLLTVTIPPQHETNTNISIKISKRNSGDIVLLEPNDEIQGLNLMSAKCLVKINKGKAVIRVLNPTKKSVTIHASKVLATVSDIEIESIQELNDAPTNDANIHAIDTENNKTKTRIDFDLKNSDLTQEQKQKLFTFLNGNRDVFATSLSELGHSKIYKHKIETYRDAKPVKRPFYHQSPPVEKEISRHVEEMERHNLIKAIK</sequence>
<keyword evidence="3" id="KW-1185">Reference proteome</keyword>
<dbReference type="PANTHER" id="PTHR46007:SF12">
    <property type="entry name" value="C2H2-TYPE DOMAIN-CONTAINING PROTEIN-RELATED"/>
    <property type="match status" value="1"/>
</dbReference>
<dbReference type="OrthoDB" id="6133022at2759"/>
<name>A0A8B6G192_MYTGA</name>
<feature type="region of interest" description="Disordered" evidence="1">
    <location>
        <begin position="182"/>
        <end position="233"/>
    </location>
</feature>
<evidence type="ECO:0000313" key="2">
    <source>
        <dbReference type="EMBL" id="VDI57293.1"/>
    </source>
</evidence>
<evidence type="ECO:0008006" key="4">
    <source>
        <dbReference type="Google" id="ProtNLM"/>
    </source>
</evidence>
<organism evidence="2 3">
    <name type="scientific">Mytilus galloprovincialis</name>
    <name type="common">Mediterranean mussel</name>
    <dbReference type="NCBI Taxonomy" id="29158"/>
    <lineage>
        <taxon>Eukaryota</taxon>
        <taxon>Metazoa</taxon>
        <taxon>Spiralia</taxon>
        <taxon>Lophotrochozoa</taxon>
        <taxon>Mollusca</taxon>
        <taxon>Bivalvia</taxon>
        <taxon>Autobranchia</taxon>
        <taxon>Pteriomorphia</taxon>
        <taxon>Mytilida</taxon>
        <taxon>Mytiloidea</taxon>
        <taxon>Mytilidae</taxon>
        <taxon>Mytilinae</taxon>
        <taxon>Mytilus</taxon>
    </lineage>
</organism>
<protein>
    <recommendedName>
        <fullName evidence="4">Retrotransposon gag domain-containing protein</fullName>
    </recommendedName>
</protein>
<feature type="compositionally biased region" description="Low complexity" evidence="1">
    <location>
        <begin position="183"/>
        <end position="213"/>
    </location>
</feature>
<dbReference type="AlphaFoldDB" id="A0A8B6G192"/>
<feature type="compositionally biased region" description="Polar residues" evidence="1">
    <location>
        <begin position="1"/>
        <end position="12"/>
    </location>
</feature>
<dbReference type="InterPro" id="IPR043502">
    <property type="entry name" value="DNA/RNA_pol_sf"/>
</dbReference>
<dbReference type="SUPFAM" id="SSF56672">
    <property type="entry name" value="DNA/RNA polymerases"/>
    <property type="match status" value="1"/>
</dbReference>
<dbReference type="SUPFAM" id="SSF81995">
    <property type="entry name" value="beta-sandwich domain of Sec23/24"/>
    <property type="match status" value="1"/>
</dbReference>
<feature type="compositionally biased region" description="Low complexity" evidence="1">
    <location>
        <begin position="18"/>
        <end position="27"/>
    </location>
</feature>
<proteinExistence type="predicted"/>
<dbReference type="Proteomes" id="UP000596742">
    <property type="component" value="Unassembled WGS sequence"/>
</dbReference>
<dbReference type="GO" id="GO:0045944">
    <property type="term" value="P:positive regulation of transcription by RNA polymerase II"/>
    <property type="evidence" value="ECO:0007669"/>
    <property type="project" value="TreeGrafter"/>
</dbReference>
<reference evidence="2" key="1">
    <citation type="submission" date="2018-11" db="EMBL/GenBank/DDBJ databases">
        <authorList>
            <person name="Alioto T."/>
            <person name="Alioto T."/>
        </authorList>
    </citation>
    <scope>NUCLEOTIDE SEQUENCE</scope>
</reference>
<comment type="caution">
    <text evidence="2">The sequence shown here is derived from an EMBL/GenBank/DDBJ whole genome shotgun (WGS) entry which is preliminary data.</text>
</comment>
<evidence type="ECO:0000313" key="3">
    <source>
        <dbReference type="Proteomes" id="UP000596742"/>
    </source>
</evidence>
<dbReference type="GO" id="GO:0016592">
    <property type="term" value="C:mediator complex"/>
    <property type="evidence" value="ECO:0007669"/>
    <property type="project" value="TreeGrafter"/>
</dbReference>
<accession>A0A8B6G192</accession>
<dbReference type="PANTHER" id="PTHR46007">
    <property type="entry name" value="MEDIATOR OF RNA POLYMERASE II TRANSCRIPTION SUBUNIT 12"/>
    <property type="match status" value="1"/>
</dbReference>
<evidence type="ECO:0000256" key="1">
    <source>
        <dbReference type="SAM" id="MobiDB-lite"/>
    </source>
</evidence>